<accession>A0A9P6F7X0</accession>
<evidence type="ECO:0000313" key="1">
    <source>
        <dbReference type="EMBL" id="KAF9543970.1"/>
    </source>
</evidence>
<comment type="caution">
    <text evidence="1">The sequence shown here is derived from an EMBL/GenBank/DDBJ whole genome shotgun (WGS) entry which is preliminary data.</text>
</comment>
<dbReference type="Proteomes" id="UP000723463">
    <property type="component" value="Unassembled WGS sequence"/>
</dbReference>
<gene>
    <name evidence="1" type="ORF">EC957_000335</name>
</gene>
<dbReference type="EMBL" id="JAAAXW010000101">
    <property type="protein sequence ID" value="KAF9543970.1"/>
    <property type="molecule type" value="Genomic_DNA"/>
</dbReference>
<organism evidence="1 2">
    <name type="scientific">Mortierella hygrophila</name>
    <dbReference type="NCBI Taxonomy" id="979708"/>
    <lineage>
        <taxon>Eukaryota</taxon>
        <taxon>Fungi</taxon>
        <taxon>Fungi incertae sedis</taxon>
        <taxon>Mucoromycota</taxon>
        <taxon>Mortierellomycotina</taxon>
        <taxon>Mortierellomycetes</taxon>
        <taxon>Mortierellales</taxon>
        <taxon>Mortierellaceae</taxon>
        <taxon>Mortierella</taxon>
    </lineage>
</organism>
<name>A0A9P6F7X0_9FUNG</name>
<dbReference type="AlphaFoldDB" id="A0A9P6F7X0"/>
<sequence>MMGLPEVDVSKWMCGRAGTPVFCVPEVLAKKRNERVPFAELREYEFFARWRNANVNGKRP</sequence>
<keyword evidence="2" id="KW-1185">Reference proteome</keyword>
<protein>
    <submittedName>
        <fullName evidence="1">Uncharacterized protein</fullName>
    </submittedName>
</protein>
<proteinExistence type="predicted"/>
<reference evidence="1" key="1">
    <citation type="journal article" date="2020" name="Fungal Divers.">
        <title>Resolving the Mortierellaceae phylogeny through synthesis of multi-gene phylogenetics and phylogenomics.</title>
        <authorList>
            <person name="Vandepol N."/>
            <person name="Liber J."/>
            <person name="Desiro A."/>
            <person name="Na H."/>
            <person name="Kennedy M."/>
            <person name="Barry K."/>
            <person name="Grigoriev I.V."/>
            <person name="Miller A.N."/>
            <person name="O'Donnell K."/>
            <person name="Stajich J.E."/>
            <person name="Bonito G."/>
        </authorList>
    </citation>
    <scope>NUCLEOTIDE SEQUENCE</scope>
    <source>
        <strain evidence="1">NRRL 2591</strain>
    </source>
</reference>
<evidence type="ECO:0000313" key="2">
    <source>
        <dbReference type="Proteomes" id="UP000723463"/>
    </source>
</evidence>